<feature type="domain" description="Rap1a immunity protein" evidence="1">
    <location>
        <begin position="31"/>
        <end position="113"/>
    </location>
</feature>
<evidence type="ECO:0000259" key="1">
    <source>
        <dbReference type="Pfam" id="PF18602"/>
    </source>
</evidence>
<name>A0A0K8MDI5_9PROT</name>
<dbReference type="Pfam" id="PF18602">
    <property type="entry name" value="Rap1a"/>
    <property type="match status" value="1"/>
</dbReference>
<proteinExistence type="predicted"/>
<organism evidence="2 3">
    <name type="scientific">Caedimonas varicaedens</name>
    <dbReference type="NCBI Taxonomy" id="1629334"/>
    <lineage>
        <taxon>Bacteria</taxon>
        <taxon>Pseudomonadati</taxon>
        <taxon>Pseudomonadota</taxon>
        <taxon>Alphaproteobacteria</taxon>
        <taxon>Holosporales</taxon>
        <taxon>Caedimonadaceae</taxon>
        <taxon>Caedimonas</taxon>
    </lineage>
</organism>
<accession>A0A0K8MDI5</accession>
<dbReference type="InterPro" id="IPR041238">
    <property type="entry name" value="Rap1a"/>
</dbReference>
<dbReference type="AlphaFoldDB" id="A0A0K8MDI5"/>
<protein>
    <recommendedName>
        <fullName evidence="1">Rap1a immunity protein domain-containing protein</fullName>
    </recommendedName>
</protein>
<dbReference type="EMBL" id="BBVC01000069">
    <property type="protein sequence ID" value="GAO98576.1"/>
    <property type="molecule type" value="Genomic_DNA"/>
</dbReference>
<sequence length="119" mass="13258">MMDMKTIFAALFCIYVNIMSSSCAMAVHSLTGFGLLSSCSLTDGRCAGYFQGVLDHQELFQYLKLPPAFCLPNEVTVSQTIKLFQKYAADHVDELHLPAYVVANKALASYFPCQKQLLY</sequence>
<keyword evidence="3" id="KW-1185">Reference proteome</keyword>
<dbReference type="PROSITE" id="PS51257">
    <property type="entry name" value="PROKAR_LIPOPROTEIN"/>
    <property type="match status" value="1"/>
</dbReference>
<dbReference type="Proteomes" id="UP000036771">
    <property type="component" value="Unassembled WGS sequence"/>
</dbReference>
<gene>
    <name evidence="2" type="ORF">Cva_01239</name>
</gene>
<evidence type="ECO:0000313" key="3">
    <source>
        <dbReference type="Proteomes" id="UP000036771"/>
    </source>
</evidence>
<comment type="caution">
    <text evidence="2">The sequence shown here is derived from an EMBL/GenBank/DDBJ whole genome shotgun (WGS) entry which is preliminary data.</text>
</comment>
<reference evidence="2 3" key="1">
    <citation type="submission" date="2015-03" db="EMBL/GenBank/DDBJ databases">
        <title>Caedibacter varicaedens, whole genome shotgun sequence.</title>
        <authorList>
            <person name="Suzuki H."/>
            <person name="Dapper A.L."/>
            <person name="Gibson A.K."/>
            <person name="Jackson C."/>
            <person name="Lee H."/>
            <person name="Pejaver V.R."/>
            <person name="Doak T."/>
            <person name="Lynch M."/>
        </authorList>
    </citation>
    <scope>NUCLEOTIDE SEQUENCE [LARGE SCALE GENOMIC DNA]</scope>
</reference>
<evidence type="ECO:0000313" key="2">
    <source>
        <dbReference type="EMBL" id="GAO98576.1"/>
    </source>
</evidence>